<name>A0A3S5GY07_9BACT</name>
<dbReference type="AlphaFoldDB" id="A0A3S5GY07"/>
<dbReference type="Pfam" id="PF01878">
    <property type="entry name" value="EVE"/>
    <property type="match status" value="1"/>
</dbReference>
<feature type="domain" description="EVE" evidence="1">
    <location>
        <begin position="4"/>
        <end position="133"/>
    </location>
</feature>
<reference evidence="2" key="1">
    <citation type="journal article" date="2018" name="J. Ind. Microbiol. Biotechnol.">
        <title>Genome mining reveals uncommon alkylpyrones as type III PKS products from myxobacteria.</title>
        <authorList>
            <person name="Hug J.J."/>
            <person name="Panter F."/>
            <person name="Krug D."/>
            <person name="Muller R."/>
        </authorList>
    </citation>
    <scope>NUCLEOTIDE SEQUENCE</scope>
    <source>
        <strain evidence="2">Sp. MSr9030</strain>
    </source>
</reference>
<dbReference type="InterPro" id="IPR052181">
    <property type="entry name" value="5hmC_binding"/>
</dbReference>
<dbReference type="InterPro" id="IPR002740">
    <property type="entry name" value="EVE_domain"/>
</dbReference>
<dbReference type="SUPFAM" id="SSF88697">
    <property type="entry name" value="PUA domain-like"/>
    <property type="match status" value="1"/>
</dbReference>
<evidence type="ECO:0000313" key="2">
    <source>
        <dbReference type="EMBL" id="AYM54108.1"/>
    </source>
</evidence>
<evidence type="ECO:0000259" key="1">
    <source>
        <dbReference type="Pfam" id="PF01878"/>
    </source>
</evidence>
<proteinExistence type="predicted"/>
<protein>
    <recommendedName>
        <fullName evidence="1">EVE domain-containing protein</fullName>
    </recommendedName>
</protein>
<dbReference type="Gene3D" id="3.10.590.10">
    <property type="entry name" value="ph1033 like domains"/>
    <property type="match status" value="1"/>
</dbReference>
<dbReference type="InterPro" id="IPR015947">
    <property type="entry name" value="PUA-like_sf"/>
</dbReference>
<sequence length="146" mass="16453">MPRSYWLVKSEPYKYSFAQLQKDRRTTWDGVRNFEARNSMRAMKRGDLLLFYHSNEGKSVVGVARVEREAYPDVTAPDEDWSAVDIAPVAALVSPVGLDEIRSDPALADIALLKRSRLSVVPISKAHFDHILALGKTKLRLKVDNA</sequence>
<dbReference type="PANTHER" id="PTHR14087:SF7">
    <property type="entry name" value="THYMOCYTE NUCLEAR PROTEIN 1"/>
    <property type="match status" value="1"/>
</dbReference>
<dbReference type="CDD" id="cd21133">
    <property type="entry name" value="EVE"/>
    <property type="match status" value="1"/>
</dbReference>
<organism evidence="2">
    <name type="scientific">Chondromyces catenulatus</name>
    <dbReference type="NCBI Taxonomy" id="1653841"/>
    <lineage>
        <taxon>Bacteria</taxon>
        <taxon>Pseudomonadati</taxon>
        <taxon>Myxococcota</taxon>
        <taxon>Polyangia</taxon>
        <taxon>Polyangiales</taxon>
        <taxon>Polyangiaceae</taxon>
        <taxon>Chondromyces</taxon>
    </lineage>
</organism>
<dbReference type="InterPro" id="IPR047197">
    <property type="entry name" value="THYN1-like_EVE"/>
</dbReference>
<accession>A0A3S5GY07</accession>
<dbReference type="PANTHER" id="PTHR14087">
    <property type="entry name" value="THYMOCYTE NUCLEAR PROTEIN 1"/>
    <property type="match status" value="1"/>
</dbReference>
<dbReference type="EMBL" id="MH908917">
    <property type="protein sequence ID" value="AYM54108.1"/>
    <property type="molecule type" value="Genomic_DNA"/>
</dbReference>